<dbReference type="Gene3D" id="3.40.640.10">
    <property type="entry name" value="Type I PLP-dependent aspartate aminotransferase-like (Major domain)"/>
    <property type="match status" value="1"/>
</dbReference>
<comment type="caution">
    <text evidence="8">The sequence shown here is derived from an EMBL/GenBank/DDBJ whole genome shotgun (WGS) entry which is preliminary data.</text>
</comment>
<dbReference type="GO" id="GO:0008483">
    <property type="term" value="F:transaminase activity"/>
    <property type="evidence" value="ECO:0007669"/>
    <property type="project" value="UniProtKB-KW"/>
</dbReference>
<keyword evidence="3 6" id="KW-0032">Aminotransferase</keyword>
<evidence type="ECO:0000259" key="7">
    <source>
        <dbReference type="Pfam" id="PF00155"/>
    </source>
</evidence>
<organism evidence="8 9">
    <name type="scientific">Planomonospora sphaerica</name>
    <dbReference type="NCBI Taxonomy" id="161355"/>
    <lineage>
        <taxon>Bacteria</taxon>
        <taxon>Bacillati</taxon>
        <taxon>Actinomycetota</taxon>
        <taxon>Actinomycetes</taxon>
        <taxon>Streptosporangiales</taxon>
        <taxon>Streptosporangiaceae</taxon>
        <taxon>Planomonospora</taxon>
    </lineage>
</organism>
<gene>
    <name evidence="8" type="ORF">PS9374_06957</name>
</gene>
<proteinExistence type="inferred from homology"/>
<keyword evidence="4 6" id="KW-0808">Transferase</keyword>
<comment type="similarity">
    <text evidence="2 6">Belongs to the class-I pyridoxal-phosphate-dependent aminotransferase family.</text>
</comment>
<reference evidence="9" key="2">
    <citation type="submission" date="2016-04" db="EMBL/GenBank/DDBJ databases">
        <title>Planomonospora sphaerica JCM9374 whole genome shotgun sequence.</title>
        <authorList>
            <person name="Suzuki T."/>
            <person name="Dohra H."/>
            <person name="Kodani S."/>
        </authorList>
    </citation>
    <scope>NUCLEOTIDE SEQUENCE [LARGE SCALE GENOMIC DNA]</scope>
    <source>
        <strain evidence="9">JCM 9374</strain>
    </source>
</reference>
<dbReference type="InterPro" id="IPR015421">
    <property type="entry name" value="PyrdxlP-dep_Trfase_major"/>
</dbReference>
<reference evidence="8 9" key="1">
    <citation type="journal article" date="2016" name="Genome Announc.">
        <title>Draft Genome Sequence of Planomonospora sphaerica JCM9374, a Rare Actinomycete.</title>
        <authorList>
            <person name="Dohra H."/>
            <person name="Suzuki T."/>
            <person name="Inoue Y."/>
            <person name="Kodani S."/>
        </authorList>
    </citation>
    <scope>NUCLEOTIDE SEQUENCE [LARGE SCALE GENOMIC DNA]</scope>
    <source>
        <strain evidence="8 9">JCM 9374</strain>
    </source>
</reference>
<dbReference type="InterPro" id="IPR004839">
    <property type="entry name" value="Aminotransferase_I/II_large"/>
</dbReference>
<evidence type="ECO:0000313" key="8">
    <source>
        <dbReference type="EMBL" id="GAT71266.1"/>
    </source>
</evidence>
<evidence type="ECO:0000256" key="2">
    <source>
        <dbReference type="ARBA" id="ARBA00007441"/>
    </source>
</evidence>
<comment type="cofactor">
    <cofactor evidence="1 6">
        <name>pyridoxal 5'-phosphate</name>
        <dbReference type="ChEBI" id="CHEBI:597326"/>
    </cofactor>
</comment>
<dbReference type="PANTHER" id="PTHR46383:SF1">
    <property type="entry name" value="ASPARTATE AMINOTRANSFERASE"/>
    <property type="match status" value="1"/>
</dbReference>
<dbReference type="GO" id="GO:0030170">
    <property type="term" value="F:pyridoxal phosphate binding"/>
    <property type="evidence" value="ECO:0007669"/>
    <property type="project" value="InterPro"/>
</dbReference>
<name>A0A171DQC6_9ACTN</name>
<evidence type="ECO:0000256" key="3">
    <source>
        <dbReference type="ARBA" id="ARBA00022576"/>
    </source>
</evidence>
<evidence type="ECO:0000256" key="4">
    <source>
        <dbReference type="ARBA" id="ARBA00022679"/>
    </source>
</evidence>
<dbReference type="STRING" id="161355.PS9374_06957"/>
<dbReference type="EC" id="2.6.1.-" evidence="6"/>
<dbReference type="PROSITE" id="PS00105">
    <property type="entry name" value="AA_TRANSFER_CLASS_1"/>
    <property type="match status" value="1"/>
</dbReference>
<dbReference type="RefSeq" id="WP_068904248.1">
    <property type="nucleotide sequence ID" value="NZ_BDCX01000024.1"/>
</dbReference>
<accession>A0A171DQC6</accession>
<keyword evidence="5" id="KW-0663">Pyridoxal phosphate</keyword>
<dbReference type="InterPro" id="IPR004838">
    <property type="entry name" value="NHTrfase_class1_PyrdxlP-BS"/>
</dbReference>
<dbReference type="Pfam" id="PF00155">
    <property type="entry name" value="Aminotran_1_2"/>
    <property type="match status" value="1"/>
</dbReference>
<evidence type="ECO:0000313" key="9">
    <source>
        <dbReference type="Proteomes" id="UP000077701"/>
    </source>
</evidence>
<dbReference type="InterPro" id="IPR015422">
    <property type="entry name" value="PyrdxlP-dep_Trfase_small"/>
</dbReference>
<feature type="domain" description="Aminotransferase class I/classII large" evidence="7">
    <location>
        <begin position="46"/>
        <end position="376"/>
    </location>
</feature>
<protein>
    <recommendedName>
        <fullName evidence="6">Aminotransferase</fullName>
        <ecNumber evidence="6">2.6.1.-</ecNumber>
    </recommendedName>
</protein>
<evidence type="ECO:0000256" key="1">
    <source>
        <dbReference type="ARBA" id="ARBA00001933"/>
    </source>
</evidence>
<sequence length="418" mass="44831">MVSRRVSPNLALNQLVAERRAVGESIVHLGFGEARLPVFPPLMAELVTGAARNGYGPVAGGAAAREAAAGYFTRRRMPTEPDQVVVAPGSKPLLMALNMVVPGDVLLPRPCWNTYAPQAHLAGKTAISVPIPEDWGGVPEPGALRESIRAARVLGHDPRIMVLTMPDNPTGTVAPPELVRELCSIAEEEDLLIVSDEIYRDLVHDPDLPFLGPAEVAPRRTVVTTGLSKSLAIGGWRIGVIRFPEGPAGERIRDGVLSFASEVWSTLANPMQEVAAYALAEPPALLRHRAACARLHGIVARAVHRIVAGVGASCRPPTGGFYIYPDFEPLRETLGRHAVTDSASFERHLLDAFGVAVLGGHHLGDDGRALRIKMATAVLYGDTEEQQWEALHAADPLRVTHVAEVLGRIDESFTKLCG</sequence>
<dbReference type="EMBL" id="BDCX01000024">
    <property type="protein sequence ID" value="GAT71266.1"/>
    <property type="molecule type" value="Genomic_DNA"/>
</dbReference>
<dbReference type="AlphaFoldDB" id="A0A171DQC6"/>
<dbReference type="GO" id="GO:0006520">
    <property type="term" value="P:amino acid metabolic process"/>
    <property type="evidence" value="ECO:0007669"/>
    <property type="project" value="InterPro"/>
</dbReference>
<dbReference type="InterPro" id="IPR050596">
    <property type="entry name" value="AspAT/PAT-like"/>
</dbReference>
<dbReference type="CDD" id="cd00609">
    <property type="entry name" value="AAT_like"/>
    <property type="match status" value="1"/>
</dbReference>
<dbReference type="Gene3D" id="3.90.1150.10">
    <property type="entry name" value="Aspartate Aminotransferase, domain 1"/>
    <property type="match status" value="1"/>
</dbReference>
<dbReference type="Proteomes" id="UP000077701">
    <property type="component" value="Unassembled WGS sequence"/>
</dbReference>
<keyword evidence="9" id="KW-1185">Reference proteome</keyword>
<dbReference type="PANTHER" id="PTHR46383">
    <property type="entry name" value="ASPARTATE AMINOTRANSFERASE"/>
    <property type="match status" value="1"/>
</dbReference>
<dbReference type="SUPFAM" id="SSF53383">
    <property type="entry name" value="PLP-dependent transferases"/>
    <property type="match status" value="1"/>
</dbReference>
<dbReference type="OrthoDB" id="2192472at2"/>
<dbReference type="InterPro" id="IPR015424">
    <property type="entry name" value="PyrdxlP-dep_Trfase"/>
</dbReference>
<evidence type="ECO:0000256" key="5">
    <source>
        <dbReference type="ARBA" id="ARBA00022898"/>
    </source>
</evidence>
<evidence type="ECO:0000256" key="6">
    <source>
        <dbReference type="RuleBase" id="RU000481"/>
    </source>
</evidence>